<protein>
    <submittedName>
        <fullName evidence="2">Uncharacterized protein</fullName>
    </submittedName>
</protein>
<keyword evidence="3" id="KW-1185">Reference proteome</keyword>
<dbReference type="Proteomes" id="UP000322667">
    <property type="component" value="Chromosome A06"/>
</dbReference>
<name>A0A5D2Q5I0_GOSTO</name>
<organism evidence="2 3">
    <name type="scientific">Gossypium tomentosum</name>
    <name type="common">Hawaiian cotton</name>
    <name type="synonym">Gossypium sandvicense</name>
    <dbReference type="NCBI Taxonomy" id="34277"/>
    <lineage>
        <taxon>Eukaryota</taxon>
        <taxon>Viridiplantae</taxon>
        <taxon>Streptophyta</taxon>
        <taxon>Embryophyta</taxon>
        <taxon>Tracheophyta</taxon>
        <taxon>Spermatophyta</taxon>
        <taxon>Magnoliopsida</taxon>
        <taxon>eudicotyledons</taxon>
        <taxon>Gunneridae</taxon>
        <taxon>Pentapetalae</taxon>
        <taxon>rosids</taxon>
        <taxon>malvids</taxon>
        <taxon>Malvales</taxon>
        <taxon>Malvaceae</taxon>
        <taxon>Malvoideae</taxon>
        <taxon>Gossypium</taxon>
    </lineage>
</organism>
<evidence type="ECO:0000313" key="2">
    <source>
        <dbReference type="EMBL" id="TYI23677.1"/>
    </source>
</evidence>
<proteinExistence type="predicted"/>
<sequence length="165" mass="18726">MGAKASKPSNSKRDQAKSFSTTQRSSSIIESMKPDCLKKRKKKKKKQTKVRTLTLEDWLLASPGPKGLNPDYLNGGELHVFKHLSRRVHHHHHHHHHHHRSGPFTTGDNNLCLEQGSGEDVSGSSFRRSHNGKLKKKVSFKLPEEGDIVLFYSAAESFESDYRSF</sequence>
<evidence type="ECO:0000256" key="1">
    <source>
        <dbReference type="SAM" id="MobiDB-lite"/>
    </source>
</evidence>
<reference evidence="2 3" key="1">
    <citation type="submission" date="2019-07" db="EMBL/GenBank/DDBJ databases">
        <title>WGS assembly of Gossypium tomentosum.</title>
        <authorList>
            <person name="Chen Z.J."/>
            <person name="Sreedasyam A."/>
            <person name="Ando A."/>
            <person name="Song Q."/>
            <person name="De L."/>
            <person name="Hulse-Kemp A."/>
            <person name="Ding M."/>
            <person name="Ye W."/>
            <person name="Kirkbride R."/>
            <person name="Jenkins J."/>
            <person name="Plott C."/>
            <person name="Lovell J."/>
            <person name="Lin Y.-M."/>
            <person name="Vaughn R."/>
            <person name="Liu B."/>
            <person name="Li W."/>
            <person name="Simpson S."/>
            <person name="Scheffler B."/>
            <person name="Saski C."/>
            <person name="Grover C."/>
            <person name="Hu G."/>
            <person name="Conover J."/>
            <person name="Carlson J."/>
            <person name="Shu S."/>
            <person name="Boston L."/>
            <person name="Williams M."/>
            <person name="Peterson D."/>
            <person name="Mcgee K."/>
            <person name="Jones D."/>
            <person name="Wendel J."/>
            <person name="Stelly D."/>
            <person name="Grimwood J."/>
            <person name="Schmutz J."/>
        </authorList>
    </citation>
    <scope>NUCLEOTIDE SEQUENCE [LARGE SCALE GENOMIC DNA]</scope>
    <source>
        <strain evidence="2">7179.01</strain>
    </source>
</reference>
<feature type="region of interest" description="Disordered" evidence="1">
    <location>
        <begin position="88"/>
        <end position="111"/>
    </location>
</feature>
<dbReference type="EMBL" id="CM017615">
    <property type="protein sequence ID" value="TYI23677.1"/>
    <property type="molecule type" value="Genomic_DNA"/>
</dbReference>
<feature type="compositionally biased region" description="Polar residues" evidence="1">
    <location>
        <begin position="17"/>
        <end position="29"/>
    </location>
</feature>
<feature type="region of interest" description="Disordered" evidence="1">
    <location>
        <begin position="1"/>
        <end position="49"/>
    </location>
</feature>
<feature type="compositionally biased region" description="Basic residues" evidence="1">
    <location>
        <begin position="38"/>
        <end position="49"/>
    </location>
</feature>
<dbReference type="AlphaFoldDB" id="A0A5D2Q5I0"/>
<gene>
    <name evidence="2" type="ORF">ES332_A06G181500v1</name>
</gene>
<accession>A0A5D2Q5I0</accession>
<evidence type="ECO:0000313" key="3">
    <source>
        <dbReference type="Proteomes" id="UP000322667"/>
    </source>
</evidence>
<feature type="compositionally biased region" description="Basic residues" evidence="1">
    <location>
        <begin position="88"/>
        <end position="101"/>
    </location>
</feature>